<evidence type="ECO:0000313" key="4">
    <source>
        <dbReference type="Proteomes" id="UP001430848"/>
    </source>
</evidence>
<reference evidence="3 4" key="1">
    <citation type="submission" date="2024-02" db="EMBL/GenBank/DDBJ databases">
        <title>De novo assembly and annotation of 12 fungi associated with fruit tree decline syndrome in Ontario, Canada.</title>
        <authorList>
            <person name="Sulman M."/>
            <person name="Ellouze W."/>
            <person name="Ilyukhin E."/>
        </authorList>
    </citation>
    <scope>NUCLEOTIDE SEQUENCE [LARGE SCALE GENOMIC DNA]</scope>
    <source>
        <strain evidence="3 4">M169</strain>
    </source>
</reference>
<evidence type="ECO:0000256" key="1">
    <source>
        <dbReference type="ARBA" id="ARBA00010790"/>
    </source>
</evidence>
<dbReference type="PANTHER" id="PTHR11552:SF115">
    <property type="entry name" value="DEHYDROGENASE XPTC-RELATED"/>
    <property type="match status" value="1"/>
</dbReference>
<dbReference type="SUPFAM" id="SSF54373">
    <property type="entry name" value="FAD-linked reductases, C-terminal domain"/>
    <property type="match status" value="1"/>
</dbReference>
<dbReference type="Gene3D" id="3.30.560.10">
    <property type="entry name" value="Glucose Oxidase, domain 3"/>
    <property type="match status" value="1"/>
</dbReference>
<evidence type="ECO:0000313" key="3">
    <source>
        <dbReference type="EMBL" id="KAK7718944.1"/>
    </source>
</evidence>
<dbReference type="InterPro" id="IPR007867">
    <property type="entry name" value="GMC_OxRtase_C"/>
</dbReference>
<keyword evidence="4" id="KW-1185">Reference proteome</keyword>
<gene>
    <name evidence="3" type="ORF">SLS63_010357</name>
</gene>
<dbReference type="Gene3D" id="3.50.50.60">
    <property type="entry name" value="FAD/NAD(P)-binding domain"/>
    <property type="match status" value="1"/>
</dbReference>
<feature type="domain" description="Glucose-methanol-choline oxidoreductase C-terminal" evidence="2">
    <location>
        <begin position="134"/>
        <end position="236"/>
    </location>
</feature>
<dbReference type="InterPro" id="IPR036188">
    <property type="entry name" value="FAD/NAD-bd_sf"/>
</dbReference>
<sequence length="236" mass="26039">MSDNDQELFTFGIVSTRIEPNPLTASYNETFASWVEQQWAEHRSGPYSQATGNTAALIPLKSVSPDGTASIVKEYLSQDSSAHLPSLYTPEQIAGYEAQRALLAEALSAEDNAISEFPFTCSSSYYLYLMKVLSRGTIYLNQSDRYAEPLLDYRSLSNPLDEVLMRESLKFARRYHKDSETVQTAFAPVEALPGANVTGADLDFYIRNTTTSTAGHMSGTCSMMPRHLGGVVDADF</sequence>
<dbReference type="Pfam" id="PF05199">
    <property type="entry name" value="GMC_oxred_C"/>
    <property type="match status" value="1"/>
</dbReference>
<comment type="similarity">
    <text evidence="1">Belongs to the GMC oxidoreductase family.</text>
</comment>
<organism evidence="3 4">
    <name type="scientific">Diaporthe eres</name>
    <name type="common">Phomopsis oblonga</name>
    <dbReference type="NCBI Taxonomy" id="83184"/>
    <lineage>
        <taxon>Eukaryota</taxon>
        <taxon>Fungi</taxon>
        <taxon>Dikarya</taxon>
        <taxon>Ascomycota</taxon>
        <taxon>Pezizomycotina</taxon>
        <taxon>Sordariomycetes</taxon>
        <taxon>Sordariomycetidae</taxon>
        <taxon>Diaporthales</taxon>
        <taxon>Diaporthaceae</taxon>
        <taxon>Diaporthe</taxon>
        <taxon>Diaporthe eres species complex</taxon>
    </lineage>
</organism>
<dbReference type="EMBL" id="JAKNSF020000085">
    <property type="protein sequence ID" value="KAK7718944.1"/>
    <property type="molecule type" value="Genomic_DNA"/>
</dbReference>
<comment type="caution">
    <text evidence="3">The sequence shown here is derived from an EMBL/GenBank/DDBJ whole genome shotgun (WGS) entry which is preliminary data.</text>
</comment>
<dbReference type="Proteomes" id="UP001430848">
    <property type="component" value="Unassembled WGS sequence"/>
</dbReference>
<name>A0ABR1NX48_DIAER</name>
<evidence type="ECO:0000259" key="2">
    <source>
        <dbReference type="Pfam" id="PF05199"/>
    </source>
</evidence>
<dbReference type="InterPro" id="IPR012132">
    <property type="entry name" value="GMC_OxRdtase"/>
</dbReference>
<protein>
    <recommendedName>
        <fullName evidence="2">Glucose-methanol-choline oxidoreductase C-terminal domain-containing protein</fullName>
    </recommendedName>
</protein>
<accession>A0ABR1NX48</accession>
<dbReference type="PANTHER" id="PTHR11552">
    <property type="entry name" value="GLUCOSE-METHANOL-CHOLINE GMC OXIDOREDUCTASE"/>
    <property type="match status" value="1"/>
</dbReference>
<proteinExistence type="inferred from homology"/>